<organism evidence="2">
    <name type="scientific">Sesamum angustifolium</name>
    <dbReference type="NCBI Taxonomy" id="2727405"/>
    <lineage>
        <taxon>Eukaryota</taxon>
        <taxon>Viridiplantae</taxon>
        <taxon>Streptophyta</taxon>
        <taxon>Embryophyta</taxon>
        <taxon>Tracheophyta</taxon>
        <taxon>Spermatophyta</taxon>
        <taxon>Magnoliopsida</taxon>
        <taxon>eudicotyledons</taxon>
        <taxon>Gunneridae</taxon>
        <taxon>Pentapetalae</taxon>
        <taxon>asterids</taxon>
        <taxon>lamiids</taxon>
        <taxon>Lamiales</taxon>
        <taxon>Pedaliaceae</taxon>
        <taxon>Sesamum</taxon>
    </lineage>
</organism>
<evidence type="ECO:0000313" key="2">
    <source>
        <dbReference type="EMBL" id="KAL0333348.1"/>
    </source>
</evidence>
<feature type="compositionally biased region" description="Polar residues" evidence="1">
    <location>
        <begin position="34"/>
        <end position="54"/>
    </location>
</feature>
<feature type="region of interest" description="Disordered" evidence="1">
    <location>
        <begin position="1"/>
        <end position="56"/>
    </location>
</feature>
<evidence type="ECO:0000256" key="1">
    <source>
        <dbReference type="SAM" id="MobiDB-lite"/>
    </source>
</evidence>
<accession>A0AAW2MR04</accession>
<dbReference type="PANTHER" id="PTHR33448:SF10">
    <property type="entry name" value="PROTAMINE P1 FAMILY PROTEIN"/>
    <property type="match status" value="1"/>
</dbReference>
<reference evidence="2" key="2">
    <citation type="journal article" date="2024" name="Plant">
        <title>Genomic evolution and insights into agronomic trait innovations of Sesamum species.</title>
        <authorList>
            <person name="Miao H."/>
            <person name="Wang L."/>
            <person name="Qu L."/>
            <person name="Liu H."/>
            <person name="Sun Y."/>
            <person name="Le M."/>
            <person name="Wang Q."/>
            <person name="Wei S."/>
            <person name="Zheng Y."/>
            <person name="Lin W."/>
            <person name="Duan Y."/>
            <person name="Cao H."/>
            <person name="Xiong S."/>
            <person name="Wang X."/>
            <person name="Wei L."/>
            <person name="Li C."/>
            <person name="Ma Q."/>
            <person name="Ju M."/>
            <person name="Zhao R."/>
            <person name="Li G."/>
            <person name="Mu C."/>
            <person name="Tian Q."/>
            <person name="Mei H."/>
            <person name="Zhang T."/>
            <person name="Gao T."/>
            <person name="Zhang H."/>
        </authorList>
    </citation>
    <scope>NUCLEOTIDE SEQUENCE</scope>
    <source>
        <strain evidence="2">G01</strain>
    </source>
</reference>
<name>A0AAW2MR04_9LAMI</name>
<sequence>MKASSKRIPSPSAAEQFPRPLMTFLKSKSRGRSRSTPMFASAVTEPTQDPSSPEVTCIGQVRTSSSAESNAKKPGGSSRIAVPAVCSRKPFFVGNHR</sequence>
<proteinExistence type="predicted"/>
<protein>
    <submittedName>
        <fullName evidence="2">Uncharacterized protein</fullName>
    </submittedName>
</protein>
<dbReference type="AlphaFoldDB" id="A0AAW2MR04"/>
<comment type="caution">
    <text evidence="2">The sequence shown here is derived from an EMBL/GenBank/DDBJ whole genome shotgun (WGS) entry which is preliminary data.</text>
</comment>
<dbReference type="EMBL" id="JACGWK010000009">
    <property type="protein sequence ID" value="KAL0333348.1"/>
    <property type="molecule type" value="Genomic_DNA"/>
</dbReference>
<dbReference type="PANTHER" id="PTHR33448">
    <property type="entry name" value="CHLOROPLAST PROTEIN HCF243-RELATED"/>
    <property type="match status" value="1"/>
</dbReference>
<reference evidence="2" key="1">
    <citation type="submission" date="2020-06" db="EMBL/GenBank/DDBJ databases">
        <authorList>
            <person name="Li T."/>
            <person name="Hu X."/>
            <person name="Zhang T."/>
            <person name="Song X."/>
            <person name="Zhang H."/>
            <person name="Dai N."/>
            <person name="Sheng W."/>
            <person name="Hou X."/>
            <person name="Wei L."/>
        </authorList>
    </citation>
    <scope>NUCLEOTIDE SEQUENCE</scope>
    <source>
        <strain evidence="2">G01</strain>
        <tissue evidence="2">Leaf</tissue>
    </source>
</reference>
<gene>
    <name evidence="2" type="ORF">Sangu_1491000</name>
</gene>